<evidence type="ECO:0000313" key="2">
    <source>
        <dbReference type="Proteomes" id="UP000076761"/>
    </source>
</evidence>
<accession>A0A165MBS1</accession>
<dbReference type="InParanoid" id="A0A165MBS1"/>
<gene>
    <name evidence="1" type="ORF">NEOLEDRAFT_1143792</name>
</gene>
<evidence type="ECO:0000313" key="1">
    <source>
        <dbReference type="EMBL" id="KZT18142.1"/>
    </source>
</evidence>
<dbReference type="AlphaFoldDB" id="A0A165MBS1"/>
<keyword evidence="2" id="KW-1185">Reference proteome</keyword>
<protein>
    <submittedName>
        <fullName evidence="1">Uncharacterized protein</fullName>
    </submittedName>
</protein>
<dbReference type="EMBL" id="KV425705">
    <property type="protein sequence ID" value="KZT18142.1"/>
    <property type="molecule type" value="Genomic_DNA"/>
</dbReference>
<proteinExistence type="predicted"/>
<reference evidence="1 2" key="1">
    <citation type="journal article" date="2016" name="Mol. Biol. Evol.">
        <title>Comparative Genomics of Early-Diverging Mushroom-Forming Fungi Provides Insights into the Origins of Lignocellulose Decay Capabilities.</title>
        <authorList>
            <person name="Nagy L.G."/>
            <person name="Riley R."/>
            <person name="Tritt A."/>
            <person name="Adam C."/>
            <person name="Daum C."/>
            <person name="Floudas D."/>
            <person name="Sun H."/>
            <person name="Yadav J.S."/>
            <person name="Pangilinan J."/>
            <person name="Larsson K.H."/>
            <person name="Matsuura K."/>
            <person name="Barry K."/>
            <person name="Labutti K."/>
            <person name="Kuo R."/>
            <person name="Ohm R.A."/>
            <person name="Bhattacharya S.S."/>
            <person name="Shirouzu T."/>
            <person name="Yoshinaga Y."/>
            <person name="Martin F.M."/>
            <person name="Grigoriev I.V."/>
            <person name="Hibbett D.S."/>
        </authorList>
    </citation>
    <scope>NUCLEOTIDE SEQUENCE [LARGE SCALE GENOMIC DNA]</scope>
    <source>
        <strain evidence="1 2">HHB14362 ss-1</strain>
    </source>
</reference>
<name>A0A165MBS1_9AGAM</name>
<organism evidence="1 2">
    <name type="scientific">Neolentinus lepideus HHB14362 ss-1</name>
    <dbReference type="NCBI Taxonomy" id="1314782"/>
    <lineage>
        <taxon>Eukaryota</taxon>
        <taxon>Fungi</taxon>
        <taxon>Dikarya</taxon>
        <taxon>Basidiomycota</taxon>
        <taxon>Agaricomycotina</taxon>
        <taxon>Agaricomycetes</taxon>
        <taxon>Gloeophyllales</taxon>
        <taxon>Gloeophyllaceae</taxon>
        <taxon>Neolentinus</taxon>
    </lineage>
</organism>
<sequence length="100" mass="11339">MALQMYTALFYSSLAMVQHAHYGIWSLLSGTIGLTKWALWSMQQPGWLNFSAIPCPQLHTLAQNTRLKQYSYGCGYTGIFFSIHTGAGMSWECRIWVGRV</sequence>
<dbReference type="Proteomes" id="UP000076761">
    <property type="component" value="Unassembled WGS sequence"/>
</dbReference>